<dbReference type="GeneTree" id="ENSGT00390000005106"/>
<comment type="similarity">
    <text evidence="1">Belongs to the FAM72 family.</text>
</comment>
<proteinExistence type="inferred from homology"/>
<reference evidence="3" key="2">
    <citation type="submission" date="2025-09" db="UniProtKB">
        <authorList>
            <consortium name="Ensembl"/>
        </authorList>
    </citation>
    <scope>IDENTIFICATION</scope>
</reference>
<dbReference type="Pfam" id="PF14976">
    <property type="entry name" value="YPEH2ZP"/>
    <property type="match status" value="1"/>
</dbReference>
<feature type="compositionally biased region" description="Acidic residues" evidence="2">
    <location>
        <begin position="174"/>
        <end position="193"/>
    </location>
</feature>
<evidence type="ECO:0000256" key="1">
    <source>
        <dbReference type="ARBA" id="ARBA00006888"/>
    </source>
</evidence>
<feature type="region of interest" description="Disordered" evidence="2">
    <location>
        <begin position="173"/>
        <end position="204"/>
    </location>
</feature>
<keyword evidence="4" id="KW-1185">Reference proteome</keyword>
<name>A0A8C4QQ85_EPTBU</name>
<sequence>MRKRNLRDVSSLCVCFLLFYFAVDVFCVYTPKVFGAPSLHATAYMSRSKFSNKLVLELRCKYCDACLSRRGMKAVLLADVAMELFSTDRPPAGAVDFVSSTYSTWTCSCKVRDSACLKCGNVVGYHVVLPCKSCLLSCNNGHFWMFHSDTTQGKEMLDASGEDLLVWGHLAKIDEEEEEEGREEEDKEDEEGELVQGRMEVVTR</sequence>
<reference evidence="3" key="1">
    <citation type="submission" date="2025-08" db="UniProtKB">
        <authorList>
            <consortium name="Ensembl"/>
        </authorList>
    </citation>
    <scope>IDENTIFICATION</scope>
</reference>
<dbReference type="AlphaFoldDB" id="A0A8C4QQ85"/>
<dbReference type="InterPro" id="IPR026768">
    <property type="entry name" value="YPEH2ZP"/>
</dbReference>
<dbReference type="Ensembl" id="ENSEBUT00000019246.1">
    <property type="protein sequence ID" value="ENSEBUP00000018670.1"/>
    <property type="gene ID" value="ENSEBUG00000011657.1"/>
</dbReference>
<dbReference type="GO" id="GO:0005829">
    <property type="term" value="C:cytosol"/>
    <property type="evidence" value="ECO:0007669"/>
    <property type="project" value="UniProtKB-ARBA"/>
</dbReference>
<accession>A0A8C4QQ85</accession>
<protein>
    <submittedName>
        <fullName evidence="3">Family with sequence similarity 72 member B</fullName>
    </submittedName>
</protein>
<dbReference type="PANTHER" id="PTHR31841">
    <property type="entry name" value="PROTEIN FAM72A-RELATED"/>
    <property type="match status" value="1"/>
</dbReference>
<dbReference type="OMA" id="TQVNCVY"/>
<evidence type="ECO:0000313" key="4">
    <source>
        <dbReference type="Proteomes" id="UP000694388"/>
    </source>
</evidence>
<dbReference type="Proteomes" id="UP000694388">
    <property type="component" value="Unplaced"/>
</dbReference>
<evidence type="ECO:0000256" key="2">
    <source>
        <dbReference type="SAM" id="MobiDB-lite"/>
    </source>
</evidence>
<organism evidence="3 4">
    <name type="scientific">Eptatretus burgeri</name>
    <name type="common">Inshore hagfish</name>
    <dbReference type="NCBI Taxonomy" id="7764"/>
    <lineage>
        <taxon>Eukaryota</taxon>
        <taxon>Metazoa</taxon>
        <taxon>Chordata</taxon>
        <taxon>Craniata</taxon>
        <taxon>Vertebrata</taxon>
        <taxon>Cyclostomata</taxon>
        <taxon>Myxini</taxon>
        <taxon>Myxiniformes</taxon>
        <taxon>Myxinidae</taxon>
        <taxon>Eptatretinae</taxon>
        <taxon>Eptatretus</taxon>
    </lineage>
</organism>
<evidence type="ECO:0000313" key="3">
    <source>
        <dbReference type="Ensembl" id="ENSEBUP00000018670.1"/>
    </source>
</evidence>
<dbReference type="PANTHER" id="PTHR31841:SF1">
    <property type="entry name" value="PROTEIN FAM72A-RELATED"/>
    <property type="match status" value="1"/>
</dbReference>